<dbReference type="Pfam" id="PF24857">
    <property type="entry name" value="THR4_C"/>
    <property type="match status" value="1"/>
</dbReference>
<dbReference type="CDD" id="cd01560">
    <property type="entry name" value="Thr-synth_2"/>
    <property type="match status" value="1"/>
</dbReference>
<dbReference type="InterPro" id="IPR004450">
    <property type="entry name" value="Thr_synthase-like"/>
</dbReference>
<name>A0ABV2EJK5_9CAUL</name>
<protein>
    <recommendedName>
        <fullName evidence="5">Threonine synthase</fullName>
        <ecNumber evidence="5">4.2.3.1</ecNumber>
    </recommendedName>
</protein>
<dbReference type="Gene3D" id="3.40.50.1100">
    <property type="match status" value="2"/>
</dbReference>
<evidence type="ECO:0000256" key="5">
    <source>
        <dbReference type="NCBIfam" id="TIGR00260"/>
    </source>
</evidence>
<evidence type="ECO:0000256" key="2">
    <source>
        <dbReference type="ARBA" id="ARBA00005517"/>
    </source>
</evidence>
<dbReference type="Pfam" id="PF14821">
    <property type="entry name" value="Thr_synth_N"/>
    <property type="match status" value="1"/>
</dbReference>
<comment type="cofactor">
    <cofactor evidence="1">
        <name>pyridoxal 5'-phosphate</name>
        <dbReference type="ChEBI" id="CHEBI:597326"/>
    </cofactor>
</comment>
<dbReference type="EC" id="4.2.3.1" evidence="5"/>
<proteinExistence type="inferred from homology"/>
<evidence type="ECO:0000256" key="3">
    <source>
        <dbReference type="ARBA" id="ARBA00022898"/>
    </source>
</evidence>
<dbReference type="Gene3D" id="3.90.1380.10">
    <property type="entry name" value="Threonine synthase, N-terminal domain"/>
    <property type="match status" value="1"/>
</dbReference>
<dbReference type="PANTHER" id="PTHR42690:SF1">
    <property type="entry name" value="THREONINE SYNTHASE-LIKE 2"/>
    <property type="match status" value="1"/>
</dbReference>
<comment type="caution">
    <text evidence="7">The sequence shown here is derived from an EMBL/GenBank/DDBJ whole genome shotgun (WGS) entry which is preliminary data.</text>
</comment>
<evidence type="ECO:0000313" key="7">
    <source>
        <dbReference type="EMBL" id="MET3527224.1"/>
    </source>
</evidence>
<dbReference type="RefSeq" id="WP_354297717.1">
    <property type="nucleotide sequence ID" value="NZ_JBEPLU010000001.1"/>
</dbReference>
<evidence type="ECO:0000256" key="1">
    <source>
        <dbReference type="ARBA" id="ARBA00001933"/>
    </source>
</evidence>
<keyword evidence="8" id="KW-1185">Reference proteome</keyword>
<dbReference type="InterPro" id="IPR051166">
    <property type="entry name" value="Threonine_Synthase"/>
</dbReference>
<dbReference type="InterPro" id="IPR029144">
    <property type="entry name" value="Thr_synth_N"/>
</dbReference>
<keyword evidence="4 7" id="KW-0456">Lyase</keyword>
<dbReference type="PANTHER" id="PTHR42690">
    <property type="entry name" value="THREONINE SYNTHASE FAMILY MEMBER"/>
    <property type="match status" value="1"/>
</dbReference>
<dbReference type="NCBIfam" id="TIGR00260">
    <property type="entry name" value="thrC"/>
    <property type="match status" value="1"/>
</dbReference>
<sequence length="464" mass="49343">MRYVSTRGEAPSVGFIDAILSGLAPDGGLYVPEAWPSFTRAEIAAFAGRPYAEVAAEILAKFVGDEIARDDLEQMCAEAYASFTHAAVVPVRQISPGGFVAELFHGPSLAFKDVAMQLLARLSDHVLGAQRRNQTILCATSGDTGGAAVEAFRGRPNTKIVVMFPNGRISAVQRRFMTTATEDNVRCVAVDGDFDDCQAILKTALSDASLKQAVGLSAVNSINFARIVAQCVYYFTAAVALGAPHREVAFAVPSGNFGDGFAGYVAKRMGLPIARIIIATNSNDILARAFDEGRYVRGVTAPTQSPAMDIQSASNFERLYFECVRRDGLETARAFAAFAETGVLDIPPQALSTMRETFTGVAISEVETTRTIVATLRETGELIDPHTAVGVAGMHHARSVTSAPIVVLSTAHAAKFPETVEAATGETPVMPRSAAHLADKSERFDELPADAGAIKTYVRAFAEG</sequence>
<keyword evidence="3" id="KW-0663">Pyridoxal phosphate</keyword>
<dbReference type="InterPro" id="IPR036052">
    <property type="entry name" value="TrpB-like_PALP_sf"/>
</dbReference>
<evidence type="ECO:0000313" key="8">
    <source>
        <dbReference type="Proteomes" id="UP001549110"/>
    </source>
</evidence>
<evidence type="ECO:0000259" key="6">
    <source>
        <dbReference type="Pfam" id="PF14821"/>
    </source>
</evidence>
<comment type="similarity">
    <text evidence="2">Belongs to the threonine synthase family.</text>
</comment>
<evidence type="ECO:0000256" key="4">
    <source>
        <dbReference type="ARBA" id="ARBA00023239"/>
    </source>
</evidence>
<dbReference type="GO" id="GO:0004795">
    <property type="term" value="F:threonine synthase activity"/>
    <property type="evidence" value="ECO:0007669"/>
    <property type="project" value="UniProtKB-EC"/>
</dbReference>
<dbReference type="SUPFAM" id="SSF53686">
    <property type="entry name" value="Tryptophan synthase beta subunit-like PLP-dependent enzymes"/>
    <property type="match status" value="1"/>
</dbReference>
<organism evidence="7 8">
    <name type="scientific">Phenylobacterium koreense</name>
    <dbReference type="NCBI Taxonomy" id="266125"/>
    <lineage>
        <taxon>Bacteria</taxon>
        <taxon>Pseudomonadati</taxon>
        <taxon>Pseudomonadota</taxon>
        <taxon>Alphaproteobacteria</taxon>
        <taxon>Caulobacterales</taxon>
        <taxon>Caulobacteraceae</taxon>
        <taxon>Phenylobacterium</taxon>
    </lineage>
</organism>
<dbReference type="InterPro" id="IPR037158">
    <property type="entry name" value="Thr_synth_N_sf"/>
</dbReference>
<reference evidence="7 8" key="1">
    <citation type="submission" date="2024-06" db="EMBL/GenBank/DDBJ databases">
        <title>Genomic Encyclopedia of Type Strains, Phase IV (KMG-IV): sequencing the most valuable type-strain genomes for metagenomic binning, comparative biology and taxonomic classification.</title>
        <authorList>
            <person name="Goeker M."/>
        </authorList>
    </citation>
    <scope>NUCLEOTIDE SEQUENCE [LARGE SCALE GENOMIC DNA]</scope>
    <source>
        <strain evidence="7 8">DSM 17809</strain>
    </source>
</reference>
<gene>
    <name evidence="7" type="ORF">ABID41_002319</name>
</gene>
<feature type="domain" description="Threonine synthase N-terminal" evidence="6">
    <location>
        <begin position="2"/>
        <end position="80"/>
    </location>
</feature>
<dbReference type="Proteomes" id="UP001549110">
    <property type="component" value="Unassembled WGS sequence"/>
</dbReference>
<accession>A0ABV2EJK5</accession>
<dbReference type="EMBL" id="JBEPLU010000001">
    <property type="protein sequence ID" value="MET3527224.1"/>
    <property type="molecule type" value="Genomic_DNA"/>
</dbReference>